<dbReference type="OrthoDB" id="1447784at2"/>
<dbReference type="AlphaFoldDB" id="A0A174TH99"/>
<keyword evidence="1" id="KW-0472">Membrane</keyword>
<feature type="transmembrane region" description="Helical" evidence="1">
    <location>
        <begin position="103"/>
        <end position="121"/>
    </location>
</feature>
<protein>
    <submittedName>
        <fullName evidence="2">Uncharacterized protein</fullName>
    </submittedName>
</protein>
<reference evidence="2 3" key="1">
    <citation type="submission" date="2015-09" db="EMBL/GenBank/DDBJ databases">
        <authorList>
            <consortium name="Pathogen Informatics"/>
        </authorList>
    </citation>
    <scope>NUCLEOTIDE SEQUENCE [LARGE SCALE GENOMIC DNA]</scope>
    <source>
        <strain evidence="2 3">2789STDY5834911</strain>
    </source>
</reference>
<dbReference type="RefSeq" id="WP_055153515.1">
    <property type="nucleotide sequence ID" value="NZ_CZAW01000066.1"/>
</dbReference>
<name>A0A174TH99_9FIRM</name>
<gene>
    <name evidence="2" type="ORF">ERS852523_03832</name>
</gene>
<feature type="transmembrane region" description="Helical" evidence="1">
    <location>
        <begin position="47"/>
        <end position="66"/>
    </location>
</feature>
<feature type="transmembrane region" description="Helical" evidence="1">
    <location>
        <begin position="141"/>
        <end position="156"/>
    </location>
</feature>
<evidence type="ECO:0000313" key="3">
    <source>
        <dbReference type="Proteomes" id="UP000095712"/>
    </source>
</evidence>
<keyword evidence="1" id="KW-1133">Transmembrane helix</keyword>
<proteinExistence type="predicted"/>
<dbReference type="EMBL" id="CZAW01000066">
    <property type="protein sequence ID" value="CUQ06760.1"/>
    <property type="molecule type" value="Genomic_DNA"/>
</dbReference>
<organism evidence="2 3">
    <name type="scientific">Blautia wexlerae</name>
    <dbReference type="NCBI Taxonomy" id="418240"/>
    <lineage>
        <taxon>Bacteria</taxon>
        <taxon>Bacillati</taxon>
        <taxon>Bacillota</taxon>
        <taxon>Clostridia</taxon>
        <taxon>Lachnospirales</taxon>
        <taxon>Lachnospiraceae</taxon>
        <taxon>Blautia</taxon>
    </lineage>
</organism>
<evidence type="ECO:0000256" key="1">
    <source>
        <dbReference type="SAM" id="Phobius"/>
    </source>
</evidence>
<keyword evidence="1" id="KW-0812">Transmembrane</keyword>
<feature type="transmembrane region" description="Helical" evidence="1">
    <location>
        <begin position="21"/>
        <end position="41"/>
    </location>
</feature>
<dbReference type="Proteomes" id="UP000095712">
    <property type="component" value="Unassembled WGS sequence"/>
</dbReference>
<evidence type="ECO:0000313" key="2">
    <source>
        <dbReference type="EMBL" id="CUQ06760.1"/>
    </source>
</evidence>
<sequence length="177" mass="20522">MEEILAQIVEKISSYNIVNNLYPGILFVYVLKIMFGTNLLSNNWFENLSIFYFVGMVLSRIGSIVIEPVMKKIKIIKYAPYQDYVEASSIDPLVDTLSETNNTYRTLLSTFICAFVYKLGASINEVCLKNKITFLQENKDWILLTVLILLFVFSYVKQTSYVRKRVESVLKRKNIDN</sequence>
<accession>A0A174TH99</accession>